<dbReference type="PANTHER" id="PTHR24321:SF8">
    <property type="entry name" value="ESTRADIOL 17-BETA-DEHYDROGENASE 8-RELATED"/>
    <property type="match status" value="1"/>
</dbReference>
<dbReference type="Proteomes" id="UP001499967">
    <property type="component" value="Unassembled WGS sequence"/>
</dbReference>
<dbReference type="SUPFAM" id="SSF51735">
    <property type="entry name" value="NAD(P)-binding Rossmann-fold domains"/>
    <property type="match status" value="1"/>
</dbReference>
<dbReference type="PANTHER" id="PTHR24321">
    <property type="entry name" value="DEHYDROGENASES, SHORT CHAIN"/>
    <property type="match status" value="1"/>
</dbReference>
<sequence length="54" mass="5502">MAGVPRAAATVLRRLATPEEVAATVAFLASADASYVTGAQLLVDGGWAAKKDSR</sequence>
<dbReference type="InterPro" id="IPR002347">
    <property type="entry name" value="SDR_fam"/>
</dbReference>
<organism evidence="3 4">
    <name type="scientific">Pseudonocardia zijingensis</name>
    <dbReference type="NCBI Taxonomy" id="153376"/>
    <lineage>
        <taxon>Bacteria</taxon>
        <taxon>Bacillati</taxon>
        <taxon>Actinomycetota</taxon>
        <taxon>Actinomycetes</taxon>
        <taxon>Pseudonocardiales</taxon>
        <taxon>Pseudonocardiaceae</taxon>
        <taxon>Pseudonocardia</taxon>
    </lineage>
</organism>
<comment type="similarity">
    <text evidence="1">Belongs to the short-chain dehydrogenases/reductases (SDR) family.</text>
</comment>
<dbReference type="InterPro" id="IPR036291">
    <property type="entry name" value="NAD(P)-bd_dom_sf"/>
</dbReference>
<dbReference type="Gene3D" id="3.40.50.720">
    <property type="entry name" value="NAD(P)-binding Rossmann-like Domain"/>
    <property type="match status" value="1"/>
</dbReference>
<dbReference type="RefSeq" id="WP_379589850.1">
    <property type="nucleotide sequence ID" value="NZ_BAAAHP010000087.1"/>
</dbReference>
<evidence type="ECO:0000313" key="4">
    <source>
        <dbReference type="Proteomes" id="UP001499967"/>
    </source>
</evidence>
<keyword evidence="4" id="KW-1185">Reference proteome</keyword>
<reference evidence="4" key="1">
    <citation type="journal article" date="2019" name="Int. J. Syst. Evol. Microbiol.">
        <title>The Global Catalogue of Microorganisms (GCM) 10K type strain sequencing project: providing services to taxonomists for standard genome sequencing and annotation.</title>
        <authorList>
            <consortium name="The Broad Institute Genomics Platform"/>
            <consortium name="The Broad Institute Genome Sequencing Center for Infectious Disease"/>
            <person name="Wu L."/>
            <person name="Ma J."/>
        </authorList>
    </citation>
    <scope>NUCLEOTIDE SEQUENCE [LARGE SCALE GENOMIC DNA]</scope>
    <source>
        <strain evidence="4">JCM 11117</strain>
    </source>
</reference>
<comment type="caution">
    <text evidence="3">The sequence shown here is derived from an EMBL/GenBank/DDBJ whole genome shotgun (WGS) entry which is preliminary data.</text>
</comment>
<accession>A0ABP4APE7</accession>
<evidence type="ECO:0000313" key="3">
    <source>
        <dbReference type="EMBL" id="GAA0937900.1"/>
    </source>
</evidence>
<dbReference type="EMBL" id="BAAAHP010000087">
    <property type="protein sequence ID" value="GAA0937900.1"/>
    <property type="molecule type" value="Genomic_DNA"/>
</dbReference>
<gene>
    <name evidence="3" type="ORF">GCM10009559_31350</name>
</gene>
<evidence type="ECO:0008006" key="5">
    <source>
        <dbReference type="Google" id="ProtNLM"/>
    </source>
</evidence>
<proteinExistence type="inferred from homology"/>
<protein>
    <recommendedName>
        <fullName evidence="5">Enoyl-ACP reductase-like protein</fullName>
    </recommendedName>
</protein>
<evidence type="ECO:0000256" key="2">
    <source>
        <dbReference type="ARBA" id="ARBA00023002"/>
    </source>
</evidence>
<keyword evidence="2" id="KW-0560">Oxidoreductase</keyword>
<dbReference type="Pfam" id="PF13561">
    <property type="entry name" value="adh_short_C2"/>
    <property type="match status" value="1"/>
</dbReference>
<name>A0ABP4APE7_9PSEU</name>
<evidence type="ECO:0000256" key="1">
    <source>
        <dbReference type="ARBA" id="ARBA00006484"/>
    </source>
</evidence>